<dbReference type="InterPro" id="IPR011008">
    <property type="entry name" value="Dimeric_a/b-barrel"/>
</dbReference>
<keyword evidence="4" id="KW-0560">Oxidoreductase</keyword>
<comment type="caution">
    <text evidence="8">The sequence shown here is derived from an EMBL/GenBank/DDBJ whole genome shotgun (WGS) entry which is preliminary data.</text>
</comment>
<dbReference type="Proteomes" id="UP000220246">
    <property type="component" value="Unassembled WGS sequence"/>
</dbReference>
<dbReference type="OrthoDB" id="3251355at2"/>
<dbReference type="GO" id="GO:0020037">
    <property type="term" value="F:heme binding"/>
    <property type="evidence" value="ECO:0007669"/>
    <property type="project" value="InterPro"/>
</dbReference>
<dbReference type="RefSeq" id="WP_066533681.1">
    <property type="nucleotide sequence ID" value="NZ_PDEA01000001.1"/>
</dbReference>
<dbReference type="Pfam" id="PF20628">
    <property type="entry name" value="Dyp_perox_C"/>
    <property type="match status" value="1"/>
</dbReference>
<dbReference type="NCBIfam" id="TIGR01413">
    <property type="entry name" value="Dyp_perox_fam"/>
    <property type="match status" value="1"/>
</dbReference>
<protein>
    <submittedName>
        <fullName evidence="8">Peroxidase</fullName>
    </submittedName>
</protein>
<accession>A0A2A7UXX0</accession>
<dbReference type="InterPro" id="IPR006314">
    <property type="entry name" value="Dyp_peroxidase"/>
</dbReference>
<evidence type="ECO:0000256" key="1">
    <source>
        <dbReference type="ARBA" id="ARBA00001970"/>
    </source>
</evidence>
<evidence type="ECO:0000259" key="7">
    <source>
        <dbReference type="Pfam" id="PF20628"/>
    </source>
</evidence>
<evidence type="ECO:0000313" key="8">
    <source>
        <dbReference type="EMBL" id="PEH90097.1"/>
    </source>
</evidence>
<keyword evidence="9" id="KW-1185">Reference proteome</keyword>
<feature type="region of interest" description="Disordered" evidence="6">
    <location>
        <begin position="197"/>
        <end position="219"/>
    </location>
</feature>
<keyword evidence="5" id="KW-0408">Iron</keyword>
<feature type="domain" description="Dyp-type peroxidase C-terminal" evidence="7">
    <location>
        <begin position="133"/>
        <end position="294"/>
    </location>
</feature>
<dbReference type="PANTHER" id="PTHR30521">
    <property type="entry name" value="DEFERROCHELATASE/PEROXIDASE"/>
    <property type="match status" value="1"/>
</dbReference>
<keyword evidence="2 8" id="KW-0575">Peroxidase</keyword>
<dbReference type="GO" id="GO:0005829">
    <property type="term" value="C:cytosol"/>
    <property type="evidence" value="ECO:0007669"/>
    <property type="project" value="TreeGrafter"/>
</dbReference>
<proteinExistence type="predicted"/>
<sequence>MQFTQPGILAPLPVVGRYVFFSLQGDAAALRTALAQLRSHADGARTVVAIGTRLAQALDADIPGLRDFPVLQGVAPAQSVSTPSALCLWLRGEERGELLLRTRRLAQLLAPALTVEHIVDAFRHGHGPNGYGRDLTGYEDGTENPVDAEAEAAGCLRCATMGLHGSSFLALQQWEHNMPAFHSLAPDARDNAMGRRLSDNEELDDAPASAHTQRTAQESFTPEAFVVRRSMPWWNTSAQGQDRMGLMFAAFGHSLDAFEAQWRRMLGLEDGVSDALFQFSQPLSGSYYWCPPVHQGQIDLRLLGA</sequence>
<organism evidence="8 9">
    <name type="scientific">Comamonas terrigena</name>
    <dbReference type="NCBI Taxonomy" id="32013"/>
    <lineage>
        <taxon>Bacteria</taxon>
        <taxon>Pseudomonadati</taxon>
        <taxon>Pseudomonadota</taxon>
        <taxon>Betaproteobacteria</taxon>
        <taxon>Burkholderiales</taxon>
        <taxon>Comamonadaceae</taxon>
        <taxon>Comamonas</taxon>
    </lineage>
</organism>
<name>A0A2A7UXX0_COMTR</name>
<keyword evidence="3" id="KW-0479">Metal-binding</keyword>
<dbReference type="InterPro" id="IPR048328">
    <property type="entry name" value="Dyp_perox_C"/>
</dbReference>
<dbReference type="GO" id="GO:0004601">
    <property type="term" value="F:peroxidase activity"/>
    <property type="evidence" value="ECO:0007669"/>
    <property type="project" value="UniProtKB-KW"/>
</dbReference>
<evidence type="ECO:0000256" key="5">
    <source>
        <dbReference type="ARBA" id="ARBA00023004"/>
    </source>
</evidence>
<dbReference type="EMBL" id="PDEA01000001">
    <property type="protein sequence ID" value="PEH90097.1"/>
    <property type="molecule type" value="Genomic_DNA"/>
</dbReference>
<evidence type="ECO:0000256" key="4">
    <source>
        <dbReference type="ARBA" id="ARBA00023002"/>
    </source>
</evidence>
<evidence type="ECO:0000313" key="9">
    <source>
        <dbReference type="Proteomes" id="UP000220246"/>
    </source>
</evidence>
<dbReference type="SUPFAM" id="SSF54909">
    <property type="entry name" value="Dimeric alpha+beta barrel"/>
    <property type="match status" value="1"/>
</dbReference>
<dbReference type="GeneID" id="80802356"/>
<evidence type="ECO:0000256" key="3">
    <source>
        <dbReference type="ARBA" id="ARBA00022723"/>
    </source>
</evidence>
<gene>
    <name evidence="8" type="ORF">CRM82_17190</name>
</gene>
<dbReference type="GO" id="GO:0046872">
    <property type="term" value="F:metal ion binding"/>
    <property type="evidence" value="ECO:0007669"/>
    <property type="project" value="UniProtKB-KW"/>
</dbReference>
<dbReference type="PANTHER" id="PTHR30521:SF0">
    <property type="entry name" value="DYP-TYPE PEROXIDASE FAMILY PROTEIN"/>
    <property type="match status" value="1"/>
</dbReference>
<comment type="cofactor">
    <cofactor evidence="1">
        <name>heme b</name>
        <dbReference type="ChEBI" id="CHEBI:60344"/>
    </cofactor>
</comment>
<feature type="compositionally biased region" description="Polar residues" evidence="6">
    <location>
        <begin position="210"/>
        <end position="219"/>
    </location>
</feature>
<dbReference type="AlphaFoldDB" id="A0A2A7UXX0"/>
<reference evidence="9" key="1">
    <citation type="submission" date="2017-09" db="EMBL/GenBank/DDBJ databases">
        <title>FDA dAtabase for Regulatory Grade micrObial Sequences (FDA-ARGOS): Supporting development and validation of Infectious Disease Dx tests.</title>
        <authorList>
            <person name="Minogue T."/>
            <person name="Wolcott M."/>
            <person name="Wasieloski L."/>
            <person name="Aguilar W."/>
            <person name="Moore D."/>
            <person name="Tallon L."/>
            <person name="Sadzewicz L."/>
            <person name="Ott S."/>
            <person name="Zhao X."/>
            <person name="Nagaraj S."/>
            <person name="Vavikolanu K."/>
            <person name="Aluvathingal J."/>
            <person name="Nadendla S."/>
            <person name="Sichtig H."/>
        </authorList>
    </citation>
    <scope>NUCLEOTIDE SEQUENCE [LARGE SCALE GENOMIC DNA]</scope>
    <source>
        <strain evidence="9">FDAARGOS_394</strain>
    </source>
</reference>
<evidence type="ECO:0000256" key="6">
    <source>
        <dbReference type="SAM" id="MobiDB-lite"/>
    </source>
</evidence>
<dbReference type="PROSITE" id="PS51404">
    <property type="entry name" value="DYP_PEROXIDASE"/>
    <property type="match status" value="1"/>
</dbReference>
<evidence type="ECO:0000256" key="2">
    <source>
        <dbReference type="ARBA" id="ARBA00022559"/>
    </source>
</evidence>
<dbReference type="STRING" id="1219032.GCA_001515545_00796"/>